<dbReference type="InterPro" id="IPR005123">
    <property type="entry name" value="Oxoglu/Fe-dep_dioxygenase_dom"/>
</dbReference>
<dbReference type="InterPro" id="IPR044862">
    <property type="entry name" value="Pro_4_hyd_alph_FE2OG_OXY"/>
</dbReference>
<reference evidence="17" key="1">
    <citation type="submission" date="2021-01" db="EMBL/GenBank/DDBJ databases">
        <authorList>
            <person name="Corre E."/>
            <person name="Pelletier E."/>
            <person name="Niang G."/>
            <person name="Scheremetjew M."/>
            <person name="Finn R."/>
            <person name="Kale V."/>
            <person name="Holt S."/>
            <person name="Cochrane G."/>
            <person name="Meng A."/>
            <person name="Brown T."/>
            <person name="Cohen L."/>
        </authorList>
    </citation>
    <scope>NUCLEOTIDE SEQUENCE</scope>
    <source>
        <strain evidence="17">SAG 11-49</strain>
    </source>
</reference>
<dbReference type="GO" id="GO:0005506">
    <property type="term" value="F:iron ion binding"/>
    <property type="evidence" value="ECO:0007669"/>
    <property type="project" value="InterPro"/>
</dbReference>
<keyword evidence="11" id="KW-0408">Iron</keyword>
<feature type="domain" description="Fe2OG dioxygenase" evidence="16">
    <location>
        <begin position="150"/>
        <end position="272"/>
    </location>
</feature>
<dbReference type="GO" id="GO:0004656">
    <property type="term" value="F:procollagen-proline 4-dioxygenase activity"/>
    <property type="evidence" value="ECO:0007669"/>
    <property type="project" value="UniProtKB-EC"/>
</dbReference>
<evidence type="ECO:0000256" key="10">
    <source>
        <dbReference type="ARBA" id="ARBA00023002"/>
    </source>
</evidence>
<protein>
    <recommendedName>
        <fullName evidence="4">procollagen-proline 4-dioxygenase</fullName>
        <ecNumber evidence="4">1.14.11.2</ecNumber>
    </recommendedName>
</protein>
<keyword evidence="6" id="KW-0479">Metal-binding</keyword>
<evidence type="ECO:0000256" key="9">
    <source>
        <dbReference type="ARBA" id="ARBA00022989"/>
    </source>
</evidence>
<evidence type="ECO:0000256" key="3">
    <source>
        <dbReference type="ARBA" id="ARBA00006511"/>
    </source>
</evidence>
<comment type="cofactor">
    <cofactor evidence="1">
        <name>L-ascorbate</name>
        <dbReference type="ChEBI" id="CHEBI:38290"/>
    </cofactor>
</comment>
<evidence type="ECO:0000256" key="14">
    <source>
        <dbReference type="ARBA" id="ARBA00049169"/>
    </source>
</evidence>
<sequence>MAPLLALCLVVLIAVSHAGVITLSAEKITKWNQESNDPELLWDPLHTRNVQDLPKAKPLPLPASPSFIEQVAWKPRVFIWHNFISDVEARHLVELAAPQMKRSTVVGAGGKSVEDDYRTSYGTFLRRYQDAVVERLENKVAAWTHLPLDHQEDTQVLRYGIGQFYRVHSDTLRDEQAGVRVATVLIYLNEPEEGGETAFPTSEWISPELVKRYDGGFSDCAKGHVAFKPKRGDALLFWSIDPDGQTEDHHAAHTGCPVIRGAKWTVTKWIHHKPFRPAELDAAIKRQGVPVADVDPGICKDTSTHCAQWAKDDGCNKNRDYMVVSVASPGACRLTCGECTVCAEGDRACYNENRRRIGYLVHDPKEIK</sequence>
<dbReference type="Gene3D" id="2.60.120.620">
    <property type="entry name" value="q2cbj1_9rhob like domain"/>
    <property type="match status" value="1"/>
</dbReference>
<keyword evidence="15" id="KW-0732">Signal</keyword>
<feature type="chain" id="PRO_5030928212" description="procollagen-proline 4-dioxygenase" evidence="15">
    <location>
        <begin position="19"/>
        <end position="368"/>
    </location>
</feature>
<dbReference type="Pfam" id="PF13640">
    <property type="entry name" value="2OG-FeII_Oxy_3"/>
    <property type="match status" value="1"/>
</dbReference>
<dbReference type="SMART" id="SM00254">
    <property type="entry name" value="ShKT"/>
    <property type="match status" value="1"/>
</dbReference>
<keyword evidence="13" id="KW-0325">Glycoprotein</keyword>
<dbReference type="GO" id="GO:0005789">
    <property type="term" value="C:endoplasmic reticulum membrane"/>
    <property type="evidence" value="ECO:0007669"/>
    <property type="project" value="UniProtKB-SubCell"/>
</dbReference>
<evidence type="ECO:0000256" key="12">
    <source>
        <dbReference type="ARBA" id="ARBA00023136"/>
    </source>
</evidence>
<comment type="similarity">
    <text evidence="3">Belongs to the P4HA family.</text>
</comment>
<evidence type="ECO:0000256" key="13">
    <source>
        <dbReference type="ARBA" id="ARBA00023180"/>
    </source>
</evidence>
<comment type="catalytic activity">
    <reaction evidence="14">
        <text>L-prolyl-[collagen] + 2-oxoglutarate + O2 = trans-4-hydroxy-L-prolyl-[collagen] + succinate + CO2</text>
        <dbReference type="Rhea" id="RHEA:18945"/>
        <dbReference type="Rhea" id="RHEA-COMP:11676"/>
        <dbReference type="Rhea" id="RHEA-COMP:11680"/>
        <dbReference type="ChEBI" id="CHEBI:15379"/>
        <dbReference type="ChEBI" id="CHEBI:16526"/>
        <dbReference type="ChEBI" id="CHEBI:16810"/>
        <dbReference type="ChEBI" id="CHEBI:30031"/>
        <dbReference type="ChEBI" id="CHEBI:50342"/>
        <dbReference type="ChEBI" id="CHEBI:61965"/>
        <dbReference type="EC" id="1.14.11.2"/>
    </reaction>
</comment>
<evidence type="ECO:0000256" key="6">
    <source>
        <dbReference type="ARBA" id="ARBA00022723"/>
    </source>
</evidence>
<keyword evidence="7" id="KW-0223">Dioxygenase</keyword>
<dbReference type="FunFam" id="2.60.120.620:FF:000002">
    <property type="entry name" value="Prolyl 4-hydroxylase 4"/>
    <property type="match status" value="1"/>
</dbReference>
<evidence type="ECO:0000313" key="17">
    <source>
        <dbReference type="EMBL" id="CAD8696301.1"/>
    </source>
</evidence>
<evidence type="ECO:0000256" key="7">
    <source>
        <dbReference type="ARBA" id="ARBA00022964"/>
    </source>
</evidence>
<dbReference type="PROSITE" id="PS51471">
    <property type="entry name" value="FE2OG_OXY"/>
    <property type="match status" value="1"/>
</dbReference>
<keyword evidence="8" id="KW-0735">Signal-anchor</keyword>
<name>A0A7S0X1H1_9CHLO</name>
<keyword evidence="5" id="KW-0812">Transmembrane</keyword>
<dbReference type="InterPro" id="IPR006620">
    <property type="entry name" value="Pro_4_hyd_alph"/>
</dbReference>
<evidence type="ECO:0000256" key="15">
    <source>
        <dbReference type="SAM" id="SignalP"/>
    </source>
</evidence>
<feature type="signal peptide" evidence="15">
    <location>
        <begin position="1"/>
        <end position="18"/>
    </location>
</feature>
<dbReference type="AlphaFoldDB" id="A0A7S0X1H1"/>
<organism evidence="17">
    <name type="scientific">Chlamydomonas leiostraca</name>
    <dbReference type="NCBI Taxonomy" id="1034604"/>
    <lineage>
        <taxon>Eukaryota</taxon>
        <taxon>Viridiplantae</taxon>
        <taxon>Chlorophyta</taxon>
        <taxon>core chlorophytes</taxon>
        <taxon>Chlorophyceae</taxon>
        <taxon>CS clade</taxon>
        <taxon>Chlamydomonadales</taxon>
        <taxon>Chlamydomonadaceae</taxon>
        <taxon>Chlamydomonas</taxon>
    </lineage>
</organism>
<evidence type="ECO:0000256" key="11">
    <source>
        <dbReference type="ARBA" id="ARBA00023004"/>
    </source>
</evidence>
<gene>
    <name evidence="17" type="ORF">CLEI1391_LOCUS20488</name>
</gene>
<evidence type="ECO:0000256" key="4">
    <source>
        <dbReference type="ARBA" id="ARBA00012269"/>
    </source>
</evidence>
<accession>A0A7S0X1H1</accession>
<evidence type="ECO:0000256" key="2">
    <source>
        <dbReference type="ARBA" id="ARBA00004648"/>
    </source>
</evidence>
<keyword evidence="10" id="KW-0560">Oxidoreductase</keyword>
<proteinExistence type="inferred from homology"/>
<dbReference type="PANTHER" id="PTHR10869">
    <property type="entry name" value="PROLYL 4-HYDROXYLASE ALPHA SUBUNIT"/>
    <property type="match status" value="1"/>
</dbReference>
<dbReference type="EC" id="1.14.11.2" evidence="4"/>
<dbReference type="InterPro" id="IPR003582">
    <property type="entry name" value="ShKT_dom"/>
</dbReference>
<evidence type="ECO:0000256" key="8">
    <source>
        <dbReference type="ARBA" id="ARBA00022968"/>
    </source>
</evidence>
<keyword evidence="9" id="KW-1133">Transmembrane helix</keyword>
<dbReference type="SMART" id="SM00702">
    <property type="entry name" value="P4Hc"/>
    <property type="match status" value="1"/>
</dbReference>
<keyword evidence="12" id="KW-0472">Membrane</keyword>
<evidence type="ECO:0000256" key="5">
    <source>
        <dbReference type="ARBA" id="ARBA00022692"/>
    </source>
</evidence>
<dbReference type="PANTHER" id="PTHR10869:SF238">
    <property type="entry name" value="PROLYL 4-HYDROXYLASE 6-RELATED"/>
    <property type="match status" value="1"/>
</dbReference>
<comment type="subcellular location">
    <subcellularLocation>
        <location evidence="2">Endoplasmic reticulum membrane</location>
        <topology evidence="2">Single-pass type II membrane protein</topology>
    </subcellularLocation>
</comment>
<dbReference type="GO" id="GO:0031418">
    <property type="term" value="F:L-ascorbic acid binding"/>
    <property type="evidence" value="ECO:0007669"/>
    <property type="project" value="InterPro"/>
</dbReference>
<dbReference type="EMBL" id="HBFB01036422">
    <property type="protein sequence ID" value="CAD8696301.1"/>
    <property type="molecule type" value="Transcribed_RNA"/>
</dbReference>
<evidence type="ECO:0000259" key="16">
    <source>
        <dbReference type="PROSITE" id="PS51471"/>
    </source>
</evidence>
<dbReference type="InterPro" id="IPR045054">
    <property type="entry name" value="P4HA-like"/>
</dbReference>
<evidence type="ECO:0000256" key="1">
    <source>
        <dbReference type="ARBA" id="ARBA00001961"/>
    </source>
</evidence>